<keyword evidence="1" id="KW-0472">Membrane</keyword>
<gene>
    <name evidence="2" type="ORF">SRCM100623_02234</name>
</gene>
<name>A0A1A0D7B6_ACEPA</name>
<comment type="caution">
    <text evidence="2">The sequence shown here is derived from an EMBL/GenBank/DDBJ whole genome shotgun (WGS) entry which is preliminary data.</text>
</comment>
<keyword evidence="1" id="KW-1133">Transmembrane helix</keyword>
<reference evidence="2 3" key="1">
    <citation type="submission" date="2016-05" db="EMBL/GenBank/DDBJ databases">
        <title>Genome sequencing of Acetobacter pasteurianus strain SRCM100623.</title>
        <authorList>
            <person name="Song Y.R."/>
        </authorList>
    </citation>
    <scope>NUCLEOTIDE SEQUENCE [LARGE SCALE GENOMIC DNA]</scope>
    <source>
        <strain evidence="2 3">SRCM100623</strain>
    </source>
</reference>
<keyword evidence="1" id="KW-0812">Transmembrane</keyword>
<sequence>MRIARNAIDDGILLISIIIGVFVVDIDGIYTIRINIDCSTFSPEVGENGTVLLQIDRPARNRNGAGCCAKRSIDQIDCAAVIDLVIIKNNVTLIVDNGQGTGLHIDTSQFNFCGCINNNAAVVFQARCSKNIAIAITVLILGGDFECAVLPDAQTAELIIVRRVCDHNVWCLITIIPNVDISILLTLRNGPSSPSRNVAGRNRVSFAVIKGPVGWIRPVSACGGARPTPVGIVLMITCALTYVLRCITTRRNCIRCSGRQGIMQVVVWVRWKCG</sequence>
<evidence type="ECO:0000313" key="3">
    <source>
        <dbReference type="Proteomes" id="UP000093796"/>
    </source>
</evidence>
<accession>A0A1A0D7B6</accession>
<evidence type="ECO:0000256" key="1">
    <source>
        <dbReference type="SAM" id="Phobius"/>
    </source>
</evidence>
<feature type="transmembrane region" description="Helical" evidence="1">
    <location>
        <begin position="12"/>
        <end position="32"/>
    </location>
</feature>
<dbReference type="AlphaFoldDB" id="A0A1A0D7B6"/>
<dbReference type="EMBL" id="LYUD01000117">
    <property type="protein sequence ID" value="OAZ70701.1"/>
    <property type="molecule type" value="Genomic_DNA"/>
</dbReference>
<protein>
    <submittedName>
        <fullName evidence="2">Uncharacterized protein</fullName>
    </submittedName>
</protein>
<proteinExistence type="predicted"/>
<evidence type="ECO:0000313" key="2">
    <source>
        <dbReference type="EMBL" id="OAZ70701.1"/>
    </source>
</evidence>
<dbReference type="Proteomes" id="UP000093796">
    <property type="component" value="Unassembled WGS sequence"/>
</dbReference>
<organism evidence="2 3">
    <name type="scientific">Acetobacter pasteurianus</name>
    <name type="common">Acetobacter turbidans</name>
    <dbReference type="NCBI Taxonomy" id="438"/>
    <lineage>
        <taxon>Bacteria</taxon>
        <taxon>Pseudomonadati</taxon>
        <taxon>Pseudomonadota</taxon>
        <taxon>Alphaproteobacteria</taxon>
        <taxon>Acetobacterales</taxon>
        <taxon>Acetobacteraceae</taxon>
        <taxon>Acetobacter</taxon>
    </lineage>
</organism>